<feature type="compositionally biased region" description="Basic and acidic residues" evidence="8">
    <location>
        <begin position="197"/>
        <end position="208"/>
    </location>
</feature>
<dbReference type="InterPro" id="IPR003616">
    <property type="entry name" value="Post-SET_dom"/>
</dbReference>
<dbReference type="FunFam" id="2.170.270.10:FF:000037">
    <property type="entry name" value="Histone-lysine N-methyltransferase"/>
    <property type="match status" value="1"/>
</dbReference>
<keyword evidence="6" id="KW-0949">S-adenosyl-L-methionine</keyword>
<feature type="compositionally biased region" description="Basic and acidic residues" evidence="8">
    <location>
        <begin position="781"/>
        <end position="806"/>
    </location>
</feature>
<feature type="compositionally biased region" description="Basic and acidic residues" evidence="8">
    <location>
        <begin position="622"/>
        <end position="649"/>
    </location>
</feature>
<feature type="compositionally biased region" description="Basic and acidic residues" evidence="8">
    <location>
        <begin position="294"/>
        <end position="305"/>
    </location>
</feature>
<protein>
    <recommendedName>
        <fullName evidence="14">SET domain-containing protein</fullName>
    </recommendedName>
</protein>
<feature type="domain" description="SET" evidence="9">
    <location>
        <begin position="480"/>
        <end position="596"/>
    </location>
</feature>
<gene>
    <name evidence="12" type="ORF">BDW42DRAFT_83364</name>
</gene>
<feature type="domain" description="AWS" evidence="11">
    <location>
        <begin position="423"/>
        <end position="469"/>
    </location>
</feature>
<feature type="region of interest" description="Disordered" evidence="8">
    <location>
        <begin position="143"/>
        <end position="235"/>
    </location>
</feature>
<name>A0A2J5HXM6_9EURO</name>
<dbReference type="GO" id="GO:0005694">
    <property type="term" value="C:chromosome"/>
    <property type="evidence" value="ECO:0007669"/>
    <property type="project" value="UniProtKB-SubCell"/>
</dbReference>
<keyword evidence="5" id="KW-0808">Transferase</keyword>
<evidence type="ECO:0000256" key="5">
    <source>
        <dbReference type="ARBA" id="ARBA00022679"/>
    </source>
</evidence>
<feature type="compositionally biased region" description="Polar residues" evidence="8">
    <location>
        <begin position="700"/>
        <end position="709"/>
    </location>
</feature>
<dbReference type="InterPro" id="IPR050777">
    <property type="entry name" value="SET2_Histone-Lys_MeTrsfase"/>
</dbReference>
<dbReference type="EMBL" id="KZ559529">
    <property type="protein sequence ID" value="PLN82150.1"/>
    <property type="molecule type" value="Genomic_DNA"/>
</dbReference>
<dbReference type="PROSITE" id="PS50868">
    <property type="entry name" value="POST_SET"/>
    <property type="match status" value="1"/>
</dbReference>
<dbReference type="Pfam" id="PF17907">
    <property type="entry name" value="AWS"/>
    <property type="match status" value="1"/>
</dbReference>
<dbReference type="SMART" id="SM00570">
    <property type="entry name" value="AWS"/>
    <property type="match status" value="1"/>
</dbReference>
<dbReference type="SMART" id="SM00317">
    <property type="entry name" value="SET"/>
    <property type="match status" value="1"/>
</dbReference>
<feature type="region of interest" description="Disordered" evidence="8">
    <location>
        <begin position="335"/>
        <end position="356"/>
    </location>
</feature>
<evidence type="ECO:0000313" key="13">
    <source>
        <dbReference type="Proteomes" id="UP000235023"/>
    </source>
</evidence>
<dbReference type="PROSITE" id="PS50280">
    <property type="entry name" value="SET"/>
    <property type="match status" value="1"/>
</dbReference>
<dbReference type="SMART" id="SM00508">
    <property type="entry name" value="PostSET"/>
    <property type="match status" value="1"/>
</dbReference>
<keyword evidence="13" id="KW-1185">Reference proteome</keyword>
<feature type="region of interest" description="Disordered" evidence="8">
    <location>
        <begin position="619"/>
        <end position="888"/>
    </location>
</feature>
<feature type="region of interest" description="Disordered" evidence="8">
    <location>
        <begin position="249"/>
        <end position="318"/>
    </location>
</feature>
<feature type="domain" description="Post-SET" evidence="10">
    <location>
        <begin position="604"/>
        <end position="620"/>
    </location>
</feature>
<dbReference type="AlphaFoldDB" id="A0A2J5HXM6"/>
<dbReference type="InterPro" id="IPR001214">
    <property type="entry name" value="SET_dom"/>
</dbReference>
<feature type="compositionally biased region" description="Low complexity" evidence="8">
    <location>
        <begin position="46"/>
        <end position="59"/>
    </location>
</feature>
<dbReference type="InterPro" id="IPR046341">
    <property type="entry name" value="SET_dom_sf"/>
</dbReference>
<feature type="region of interest" description="Disordered" evidence="8">
    <location>
        <begin position="1"/>
        <end position="110"/>
    </location>
</feature>
<dbReference type="Gene3D" id="2.170.270.10">
    <property type="entry name" value="SET domain"/>
    <property type="match status" value="1"/>
</dbReference>
<sequence>METRMTDFFCASPATPAPGPDVHERPPEPIDDTMAVEYTEQLLTPENSRSETSSNNENASAEEKPAVRRRSTRVTRASLRGAVDLNPDPESLQPGLPTPVSENEPTVSGETLVAAVADRGKQTRSSHLRHSIAVMEAAAWSQATLAGEDDNNNSNNHGDTDEPAVAPGTPVSNSSQELHQGEGSSSLPRRTLRKRVERVLTQDGDNHRAGRSTTTPSKAETPQSPPRRSSRISLLDKASALVDRAASVLGKRSRDATDQGSNAARRTSLRPRNVAPVKNEPTASEAPAPKKRRVSESDLPSKAKSPEQSPEEEAPTVKTVTWKPKLWLSHGLYTGQEHTDARPSHKRDRITKVQGSRTPQRTLLPLPMFAGDRLLKSGRDFTLPFDVFSPLPVGQPKPNEWRKTNKNVFVGDASSIWRANKPLELSKCMCVEETGCDENCQNRYMFFECDDGNCALGPNCGNRSFEELKHRAKAGGKYNVGVEVIKTEDRGYGVRSNRTFEPNQIIVEYTGEIITQSECEKRMRTIYKNNECYYLMYFDQNMIIDATRGSIARFVNHSCDPNCRMEKWTVAGKPRMALFAGDRGIMTGEELTYDYNFDPYSQKNVQQCRCGSVSCRGVLGPRPREKERAREAREARAEAERQKKRERANSRRRAAKQAAGTKRKMGKVLKGSASRVNKNRPVASKSRSIKAGVQKAVSKARSSGSTQAASRARNSKAQEKASSTKSSPKKAPARAPSTKSPVKKSETKAKTNVRLPKVPPTKTKVRAPARSRKPQAAKANETTKKSKSQTETKAKAQAEAKAETKTSKLSRPSAETKAKILAAAKGKPAKRTPKKAMNTKSNKSPTKPAPKARVATPKQAKASKSVKSPAKKATPSSSTKTTKAKAKA</sequence>
<dbReference type="GO" id="GO:0005634">
    <property type="term" value="C:nucleus"/>
    <property type="evidence" value="ECO:0007669"/>
    <property type="project" value="UniProtKB-SubCell"/>
</dbReference>
<evidence type="ECO:0000256" key="7">
    <source>
        <dbReference type="ARBA" id="ARBA00023242"/>
    </source>
</evidence>
<reference evidence="13" key="1">
    <citation type="submission" date="2017-12" db="EMBL/GenBank/DDBJ databases">
        <authorList>
            <consortium name="DOE Joint Genome Institute"/>
            <person name="Mondo S.J."/>
            <person name="Kjaerbolling I."/>
            <person name="Vesth T.C."/>
            <person name="Frisvad J.C."/>
            <person name="Nybo J.L."/>
            <person name="Theobald S."/>
            <person name="Kuo A."/>
            <person name="Bowyer P."/>
            <person name="Matsuda Y."/>
            <person name="Lyhne E.K."/>
            <person name="Kogle M.E."/>
            <person name="Clum A."/>
            <person name="Lipzen A."/>
            <person name="Salamov A."/>
            <person name="Ngan C.Y."/>
            <person name="Daum C."/>
            <person name="Chiniquy J."/>
            <person name="Barry K."/>
            <person name="LaButti K."/>
            <person name="Haridas S."/>
            <person name="Simmons B.A."/>
            <person name="Magnuson J.K."/>
            <person name="Mortensen U.H."/>
            <person name="Larsen T.O."/>
            <person name="Grigoriev I.V."/>
            <person name="Baker S.E."/>
            <person name="Andersen M.R."/>
            <person name="Nordberg H.P."/>
            <person name="Cantor M.N."/>
            <person name="Hua S.X."/>
        </authorList>
    </citation>
    <scope>NUCLEOTIDE SEQUENCE [LARGE SCALE GENOMIC DNA]</scope>
    <source>
        <strain evidence="13">IBT 19404</strain>
    </source>
</reference>
<dbReference type="PROSITE" id="PS51215">
    <property type="entry name" value="AWS"/>
    <property type="match status" value="1"/>
</dbReference>
<evidence type="ECO:0000256" key="2">
    <source>
        <dbReference type="ARBA" id="ARBA00004286"/>
    </source>
</evidence>
<feature type="compositionally biased region" description="Polar residues" evidence="8">
    <location>
        <begin position="211"/>
        <end position="221"/>
    </location>
</feature>
<evidence type="ECO:0008006" key="14">
    <source>
        <dbReference type="Google" id="ProtNLM"/>
    </source>
</evidence>
<dbReference type="Pfam" id="PF00856">
    <property type="entry name" value="SET"/>
    <property type="match status" value="1"/>
</dbReference>
<evidence type="ECO:0000256" key="6">
    <source>
        <dbReference type="ARBA" id="ARBA00022691"/>
    </source>
</evidence>
<evidence type="ECO:0000313" key="12">
    <source>
        <dbReference type="EMBL" id="PLN82150.1"/>
    </source>
</evidence>
<evidence type="ECO:0000259" key="10">
    <source>
        <dbReference type="PROSITE" id="PS50868"/>
    </source>
</evidence>
<evidence type="ECO:0000259" key="11">
    <source>
        <dbReference type="PROSITE" id="PS51215"/>
    </source>
</evidence>
<dbReference type="SUPFAM" id="SSF82199">
    <property type="entry name" value="SET domain"/>
    <property type="match status" value="1"/>
</dbReference>
<dbReference type="GO" id="GO:0032259">
    <property type="term" value="P:methylation"/>
    <property type="evidence" value="ECO:0007669"/>
    <property type="project" value="UniProtKB-KW"/>
</dbReference>
<keyword evidence="4" id="KW-0489">Methyltransferase</keyword>
<feature type="compositionally biased region" description="Low complexity" evidence="8">
    <location>
        <begin position="857"/>
        <end position="881"/>
    </location>
</feature>
<evidence type="ECO:0000256" key="8">
    <source>
        <dbReference type="SAM" id="MobiDB-lite"/>
    </source>
</evidence>
<dbReference type="Proteomes" id="UP000235023">
    <property type="component" value="Unassembled WGS sequence"/>
</dbReference>
<dbReference type="PANTHER" id="PTHR22884">
    <property type="entry name" value="SET DOMAIN PROTEINS"/>
    <property type="match status" value="1"/>
</dbReference>
<evidence type="ECO:0000256" key="1">
    <source>
        <dbReference type="ARBA" id="ARBA00004123"/>
    </source>
</evidence>
<proteinExistence type="predicted"/>
<organism evidence="12 13">
    <name type="scientific">Aspergillus taichungensis</name>
    <dbReference type="NCBI Taxonomy" id="482145"/>
    <lineage>
        <taxon>Eukaryota</taxon>
        <taxon>Fungi</taxon>
        <taxon>Dikarya</taxon>
        <taxon>Ascomycota</taxon>
        <taxon>Pezizomycotina</taxon>
        <taxon>Eurotiomycetes</taxon>
        <taxon>Eurotiomycetidae</taxon>
        <taxon>Eurotiales</taxon>
        <taxon>Aspergillaceae</taxon>
        <taxon>Aspergillus</taxon>
        <taxon>Aspergillus subgen. Circumdati</taxon>
    </lineage>
</organism>
<keyword evidence="7" id="KW-0539">Nucleus</keyword>
<dbReference type="GO" id="GO:0042054">
    <property type="term" value="F:histone methyltransferase activity"/>
    <property type="evidence" value="ECO:0007669"/>
    <property type="project" value="InterPro"/>
</dbReference>
<dbReference type="OrthoDB" id="422362at2759"/>
<keyword evidence="3" id="KW-0158">Chromosome</keyword>
<dbReference type="InterPro" id="IPR006560">
    <property type="entry name" value="AWS_dom"/>
</dbReference>
<comment type="subcellular location">
    <subcellularLocation>
        <location evidence="2">Chromosome</location>
    </subcellularLocation>
    <subcellularLocation>
        <location evidence="1">Nucleus</location>
    </subcellularLocation>
</comment>
<feature type="compositionally biased region" description="Polar residues" evidence="8">
    <location>
        <begin position="100"/>
        <end position="109"/>
    </location>
</feature>
<feature type="compositionally biased region" description="Polar residues" evidence="8">
    <location>
        <begin position="170"/>
        <end position="188"/>
    </location>
</feature>
<evidence type="ECO:0000256" key="3">
    <source>
        <dbReference type="ARBA" id="ARBA00022454"/>
    </source>
</evidence>
<feature type="compositionally biased region" description="Basic residues" evidence="8">
    <location>
        <begin position="650"/>
        <end position="667"/>
    </location>
</feature>
<evidence type="ECO:0000256" key="4">
    <source>
        <dbReference type="ARBA" id="ARBA00022603"/>
    </source>
</evidence>
<accession>A0A2J5HXM6</accession>
<evidence type="ECO:0000259" key="9">
    <source>
        <dbReference type="PROSITE" id="PS50280"/>
    </source>
</evidence>
<feature type="compositionally biased region" description="Basic residues" evidence="8">
    <location>
        <begin position="763"/>
        <end position="775"/>
    </location>
</feature>